<dbReference type="AlphaFoldDB" id="H1DFB3"/>
<reference evidence="1 2" key="1">
    <citation type="submission" date="2012-01" db="EMBL/GenBank/DDBJ databases">
        <title>The Genome Sequence of Odoribacter laneus YIT 12061.</title>
        <authorList>
            <consortium name="The Broad Institute Genome Sequencing Platform"/>
            <person name="Earl A."/>
            <person name="Ward D."/>
            <person name="Feldgarden M."/>
            <person name="Gevers D."/>
            <person name="Morotomi M."/>
            <person name="Young S.K."/>
            <person name="Zeng Q."/>
            <person name="Gargeya S."/>
            <person name="Fitzgerald M."/>
            <person name="Haas B."/>
            <person name="Abouelleil A."/>
            <person name="Alvarado L."/>
            <person name="Arachchi H.M."/>
            <person name="Berlin A."/>
            <person name="Chapman S.B."/>
            <person name="Gearin G."/>
            <person name="Goldberg J."/>
            <person name="Griggs A."/>
            <person name="Gujja S."/>
            <person name="Hansen M."/>
            <person name="Heiman D."/>
            <person name="Howarth C."/>
            <person name="Larimer J."/>
            <person name="Lui A."/>
            <person name="MacDonald P.J.P."/>
            <person name="McCowen C."/>
            <person name="Montmayeur A."/>
            <person name="Murphy C."/>
            <person name="Neiman D."/>
            <person name="Pearson M."/>
            <person name="Priest M."/>
            <person name="Roberts A."/>
            <person name="Saif S."/>
            <person name="Shea T."/>
            <person name="Sisk P."/>
            <person name="Stolte C."/>
            <person name="Sykes S."/>
            <person name="Wortman J."/>
            <person name="Nusbaum C."/>
            <person name="Birren B."/>
        </authorList>
    </citation>
    <scope>NUCLEOTIDE SEQUENCE [LARGE SCALE GENOMIC DNA]</scope>
    <source>
        <strain evidence="1 2">YIT 12061</strain>
    </source>
</reference>
<dbReference type="EMBL" id="ADMC01000014">
    <property type="protein sequence ID" value="EHP49431.1"/>
    <property type="molecule type" value="Genomic_DNA"/>
</dbReference>
<dbReference type="HOGENOM" id="CLU_159778_0_0_10"/>
<organism evidence="1 2">
    <name type="scientific">Odoribacter laneus YIT 12061</name>
    <dbReference type="NCBI Taxonomy" id="742817"/>
    <lineage>
        <taxon>Bacteria</taxon>
        <taxon>Pseudomonadati</taxon>
        <taxon>Bacteroidota</taxon>
        <taxon>Bacteroidia</taxon>
        <taxon>Bacteroidales</taxon>
        <taxon>Odoribacteraceae</taxon>
        <taxon>Odoribacter</taxon>
    </lineage>
</organism>
<dbReference type="eggNOG" id="ENOG5033KDZ">
    <property type="taxonomic scope" value="Bacteria"/>
</dbReference>
<proteinExistence type="predicted"/>
<comment type="caution">
    <text evidence="1">The sequence shown here is derived from an EMBL/GenBank/DDBJ whole genome shotgun (WGS) entry which is preliminary data.</text>
</comment>
<evidence type="ECO:0000313" key="2">
    <source>
        <dbReference type="Proteomes" id="UP000004892"/>
    </source>
</evidence>
<protein>
    <submittedName>
        <fullName evidence="1">Uncharacterized protein</fullName>
    </submittedName>
</protein>
<dbReference type="RefSeq" id="WP_009136097.1">
    <property type="nucleotide sequence ID" value="NZ_JH594596.1"/>
</dbReference>
<gene>
    <name evidence="1" type="ORF">HMPREF9449_00949</name>
</gene>
<dbReference type="Proteomes" id="UP000004892">
    <property type="component" value="Unassembled WGS sequence"/>
</dbReference>
<name>H1DFB3_9BACT</name>
<accession>H1DFB3</accession>
<evidence type="ECO:0000313" key="1">
    <source>
        <dbReference type="EMBL" id="EHP49431.1"/>
    </source>
</evidence>
<dbReference type="GeneID" id="98068544"/>
<dbReference type="STRING" id="742817.HMPREF9449_00949"/>
<keyword evidence="2" id="KW-1185">Reference proteome</keyword>
<sequence>MRSDYDNEPCGVKLVRLINTQSLSIAKREIKNANKMCLYRTGEYWHGFEHSAYFLARIFPKVQAFVVNSPNFPFTIVGTSILDKDFKKYQQNHDAIRRKEDYIEYEVSPFAPLEYGDWHMKKVKLFTEDVDGFIRVG</sequence>